<keyword evidence="2" id="KW-1185">Reference proteome</keyword>
<reference evidence="1" key="1">
    <citation type="submission" date="2023-04" db="EMBL/GenBank/DDBJ databases">
        <title>A chromosome-level genome assembly of the parasitoid wasp Eretmocerus hayati.</title>
        <authorList>
            <person name="Zhong Y."/>
            <person name="Liu S."/>
            <person name="Liu Y."/>
        </authorList>
    </citation>
    <scope>NUCLEOTIDE SEQUENCE</scope>
    <source>
        <strain evidence="1">ZJU_SS_LIU_2023</strain>
    </source>
</reference>
<evidence type="ECO:0000313" key="2">
    <source>
        <dbReference type="Proteomes" id="UP001239111"/>
    </source>
</evidence>
<dbReference type="EMBL" id="CM056744">
    <property type="protein sequence ID" value="KAJ8667836.1"/>
    <property type="molecule type" value="Genomic_DNA"/>
</dbReference>
<proteinExistence type="predicted"/>
<evidence type="ECO:0000313" key="1">
    <source>
        <dbReference type="EMBL" id="KAJ8667836.1"/>
    </source>
</evidence>
<sequence length="281" mass="32093">MYPLIAVFVFPLVSGMTPMICQRSHGMTRYKIERPSCALTETLYEWTANTYTPERHRKSRQGRLVSLYRYTCVSHWFLLGGFTHNDWVEKVPFGSSNLRLLKDGACPSESHPFPLVVAPKTECEWRYGRKTTTIIEYCLKSEASVKENDKGYAETGGEDIDTTMDKGQGVTDSGSYISWDPVPLSSGWTKTTGDKYMCSESICYPVGKQKGYGLREEIKYGNVSTEEGVMIEFTSRRSRRSNDLRTALEDLRGDILGKLQYSNHVIKNTLEKRPHLWQGFF</sequence>
<accession>A0ACC2N9U5</accession>
<name>A0ACC2N9U5_9HYME</name>
<gene>
    <name evidence="1" type="ORF">QAD02_009499</name>
</gene>
<organism evidence="1 2">
    <name type="scientific">Eretmocerus hayati</name>
    <dbReference type="NCBI Taxonomy" id="131215"/>
    <lineage>
        <taxon>Eukaryota</taxon>
        <taxon>Metazoa</taxon>
        <taxon>Ecdysozoa</taxon>
        <taxon>Arthropoda</taxon>
        <taxon>Hexapoda</taxon>
        <taxon>Insecta</taxon>
        <taxon>Pterygota</taxon>
        <taxon>Neoptera</taxon>
        <taxon>Endopterygota</taxon>
        <taxon>Hymenoptera</taxon>
        <taxon>Apocrita</taxon>
        <taxon>Proctotrupomorpha</taxon>
        <taxon>Chalcidoidea</taxon>
        <taxon>Aphelinidae</taxon>
        <taxon>Aphelininae</taxon>
        <taxon>Eretmocerus</taxon>
    </lineage>
</organism>
<protein>
    <submittedName>
        <fullName evidence="1">Uncharacterized protein</fullName>
    </submittedName>
</protein>
<dbReference type="Proteomes" id="UP001239111">
    <property type="component" value="Chromosome 4"/>
</dbReference>
<comment type="caution">
    <text evidence="1">The sequence shown here is derived from an EMBL/GenBank/DDBJ whole genome shotgun (WGS) entry which is preliminary data.</text>
</comment>